<evidence type="ECO:0000313" key="6">
    <source>
        <dbReference type="EMBL" id="QPP10423.1"/>
    </source>
</evidence>
<feature type="domain" description="FAD-dependent oxidoreductase 2 FAD-binding" evidence="5">
    <location>
        <begin position="7"/>
        <end position="426"/>
    </location>
</feature>
<dbReference type="Proteomes" id="UP000595046">
    <property type="component" value="Chromosome"/>
</dbReference>
<dbReference type="InterPro" id="IPR050315">
    <property type="entry name" value="FAD-oxidoreductase_2"/>
</dbReference>
<evidence type="ECO:0000256" key="3">
    <source>
        <dbReference type="ARBA" id="ARBA00022827"/>
    </source>
</evidence>
<dbReference type="Gene3D" id="3.50.50.60">
    <property type="entry name" value="FAD/NAD(P)-binding domain"/>
    <property type="match status" value="1"/>
</dbReference>
<evidence type="ECO:0000256" key="2">
    <source>
        <dbReference type="ARBA" id="ARBA00022630"/>
    </source>
</evidence>
<dbReference type="Gene3D" id="3.90.700.10">
    <property type="entry name" value="Succinate dehydrogenase/fumarate reductase flavoprotein, catalytic domain"/>
    <property type="match status" value="1"/>
</dbReference>
<keyword evidence="4" id="KW-0560">Oxidoreductase</keyword>
<keyword evidence="3" id="KW-0274">FAD</keyword>
<evidence type="ECO:0000259" key="5">
    <source>
        <dbReference type="Pfam" id="PF00890"/>
    </source>
</evidence>
<dbReference type="EMBL" id="CP048882">
    <property type="protein sequence ID" value="QPP10423.1"/>
    <property type="molecule type" value="Genomic_DNA"/>
</dbReference>
<protein>
    <submittedName>
        <fullName evidence="6">FAD-dependent oxidoreductase</fullName>
    </submittedName>
</protein>
<keyword evidence="7" id="KW-1185">Reference proteome</keyword>
<dbReference type="SUPFAM" id="SSF56425">
    <property type="entry name" value="Succinate dehydrogenase/fumarate reductase flavoprotein, catalytic domain"/>
    <property type="match status" value="1"/>
</dbReference>
<reference evidence="7" key="1">
    <citation type="submission" date="2020-02" db="EMBL/GenBank/DDBJ databases">
        <title>Streptomyces sp. ASO4wet.</title>
        <authorList>
            <person name="Risdian C."/>
            <person name="Landwehr W."/>
            <person name="Schupp P."/>
            <person name="Wink J."/>
        </authorList>
    </citation>
    <scope>NUCLEOTIDE SEQUENCE [LARGE SCALE GENOMIC DNA]</scope>
    <source>
        <strain evidence="7">ASO4wet</strain>
    </source>
</reference>
<dbReference type="PANTHER" id="PTHR43400">
    <property type="entry name" value="FUMARATE REDUCTASE"/>
    <property type="match status" value="1"/>
</dbReference>
<keyword evidence="2" id="KW-0285">Flavoprotein</keyword>
<comment type="cofactor">
    <cofactor evidence="1">
        <name>FAD</name>
        <dbReference type="ChEBI" id="CHEBI:57692"/>
    </cofactor>
</comment>
<sequence length="460" mass="47116">MDGRDTDVVVVGAGGGGLTAALAAAEQGAGVALLEKLDRPGGNTFVSTGSIPAAGSRYQRDAGIEDSAERMVADLSRQSGPHGTGHLLRLLAEGSADLVEWLVESHSVDLRLITDYRHVGHSVPRLHAPPDRRGASLTRDLLAAVRRLGVDVVTGNPVARLLTDDGRVNGVVVDGPRSGTYELRAPAVVLASNGFGNNRDMVARWIPGISGARYSGAEGSTGEAITWAAALGARLENMGAYQGYAALAHPHGSIVSWTTVEKGGFLLSPHGDRMGDESVGYSGFAPVVALAAEESHVVFDTRIRDFVREHEPEFAELVEAGGVREAPDAPSLAAVIGCDTSAVERALEDQRHAAVTGTADSMGRTDFPMGALRAPYCAVRSVPAIFHTQGGVDVDEHAAVRTTAGGVIQGLHAVGGVAAGISGRSGAGGYSSGNGLLTAVGLGRIAGEAAAQTAAHTAAS</sequence>
<evidence type="ECO:0000313" key="7">
    <source>
        <dbReference type="Proteomes" id="UP000595046"/>
    </source>
</evidence>
<gene>
    <name evidence="6" type="ORF">G4Z16_05055</name>
</gene>
<evidence type="ECO:0000256" key="1">
    <source>
        <dbReference type="ARBA" id="ARBA00001974"/>
    </source>
</evidence>
<dbReference type="InterPro" id="IPR027477">
    <property type="entry name" value="Succ_DH/fumarate_Rdtase_cat_sf"/>
</dbReference>
<name>A0A7T1TCI4_9ACTN</name>
<dbReference type="KEGG" id="sbat:G4Z16_05055"/>
<dbReference type="SUPFAM" id="SSF51905">
    <property type="entry name" value="FAD/NAD(P)-binding domain"/>
    <property type="match status" value="1"/>
</dbReference>
<dbReference type="InterPro" id="IPR036188">
    <property type="entry name" value="FAD/NAD-bd_sf"/>
</dbReference>
<dbReference type="PANTHER" id="PTHR43400:SF7">
    <property type="entry name" value="FAD-DEPENDENT OXIDOREDUCTASE 2 FAD BINDING DOMAIN-CONTAINING PROTEIN"/>
    <property type="match status" value="1"/>
</dbReference>
<proteinExistence type="predicted"/>
<evidence type="ECO:0000256" key="4">
    <source>
        <dbReference type="ARBA" id="ARBA00023002"/>
    </source>
</evidence>
<dbReference type="InterPro" id="IPR003953">
    <property type="entry name" value="FAD-dep_OxRdtase_2_FAD-bd"/>
</dbReference>
<organism evidence="6 7">
    <name type="scientific">Streptomyces bathyalis</name>
    <dbReference type="NCBI Taxonomy" id="2710756"/>
    <lineage>
        <taxon>Bacteria</taxon>
        <taxon>Bacillati</taxon>
        <taxon>Actinomycetota</taxon>
        <taxon>Actinomycetes</taxon>
        <taxon>Kitasatosporales</taxon>
        <taxon>Streptomycetaceae</taxon>
        <taxon>Streptomyces</taxon>
    </lineage>
</organism>
<dbReference type="GO" id="GO:0033765">
    <property type="term" value="F:steroid dehydrogenase activity, acting on the CH-CH group of donors"/>
    <property type="evidence" value="ECO:0007669"/>
    <property type="project" value="UniProtKB-ARBA"/>
</dbReference>
<dbReference type="Pfam" id="PF00890">
    <property type="entry name" value="FAD_binding_2"/>
    <property type="match status" value="1"/>
</dbReference>
<dbReference type="PRINTS" id="PR00411">
    <property type="entry name" value="PNDRDTASEI"/>
</dbReference>
<dbReference type="AlphaFoldDB" id="A0A7T1TCI4"/>
<accession>A0A7T1TCI4</accession>